<dbReference type="EMBL" id="JBHSLV010000007">
    <property type="protein sequence ID" value="MFC5391751.1"/>
    <property type="molecule type" value="Genomic_DNA"/>
</dbReference>
<dbReference type="SUPFAM" id="SSF55961">
    <property type="entry name" value="Bet v1-like"/>
    <property type="match status" value="1"/>
</dbReference>
<evidence type="ECO:0000256" key="1">
    <source>
        <dbReference type="ARBA" id="ARBA00022714"/>
    </source>
</evidence>
<dbReference type="InterPro" id="IPR036922">
    <property type="entry name" value="Rieske_2Fe-2S_sf"/>
</dbReference>
<dbReference type="CDD" id="cd08878">
    <property type="entry name" value="RHO_alpha_C_DMO-like"/>
    <property type="match status" value="1"/>
</dbReference>
<proteinExistence type="predicted"/>
<dbReference type="PROSITE" id="PS51296">
    <property type="entry name" value="RIESKE"/>
    <property type="match status" value="1"/>
</dbReference>
<evidence type="ECO:0000256" key="3">
    <source>
        <dbReference type="ARBA" id="ARBA00023002"/>
    </source>
</evidence>
<evidence type="ECO:0000256" key="5">
    <source>
        <dbReference type="ARBA" id="ARBA00023014"/>
    </source>
</evidence>
<reference evidence="8" key="1">
    <citation type="journal article" date="2019" name="Int. J. Syst. Evol. Microbiol.">
        <title>The Global Catalogue of Microorganisms (GCM) 10K type strain sequencing project: providing services to taxonomists for standard genome sequencing and annotation.</title>
        <authorList>
            <consortium name="The Broad Institute Genomics Platform"/>
            <consortium name="The Broad Institute Genome Sequencing Center for Infectious Disease"/>
            <person name="Wu L."/>
            <person name="Ma J."/>
        </authorList>
    </citation>
    <scope>NUCLEOTIDE SEQUENCE [LARGE SCALE GENOMIC DNA]</scope>
    <source>
        <strain evidence="8">CGMCC 1.16326</strain>
    </source>
</reference>
<dbReference type="Gene3D" id="2.102.10.10">
    <property type="entry name" value="Rieske [2Fe-2S] iron-sulphur domain"/>
    <property type="match status" value="1"/>
</dbReference>
<keyword evidence="1" id="KW-0001">2Fe-2S</keyword>
<name>A0ABW0H407_9HYPH</name>
<comment type="caution">
    <text evidence="7">The sequence shown here is derived from an EMBL/GenBank/DDBJ whole genome shotgun (WGS) entry which is preliminary data.</text>
</comment>
<keyword evidence="5" id="KW-0411">Iron-sulfur</keyword>
<keyword evidence="4" id="KW-0408">Iron</keyword>
<evidence type="ECO:0000256" key="4">
    <source>
        <dbReference type="ARBA" id="ARBA00023004"/>
    </source>
</evidence>
<dbReference type="RefSeq" id="WP_377006535.1">
    <property type="nucleotide sequence ID" value="NZ_JBHSLV010000007.1"/>
</dbReference>
<dbReference type="PANTHER" id="PTHR21266">
    <property type="entry name" value="IRON-SULFUR DOMAIN CONTAINING PROTEIN"/>
    <property type="match status" value="1"/>
</dbReference>
<dbReference type="Gene3D" id="3.90.380.10">
    <property type="entry name" value="Naphthalene 1,2-dioxygenase Alpha Subunit, Chain A, domain 1"/>
    <property type="match status" value="1"/>
</dbReference>
<keyword evidence="8" id="KW-1185">Reference proteome</keyword>
<organism evidence="7 8">
    <name type="scientific">Bosea vestrisii</name>
    <dbReference type="NCBI Taxonomy" id="151416"/>
    <lineage>
        <taxon>Bacteria</taxon>
        <taxon>Pseudomonadati</taxon>
        <taxon>Pseudomonadota</taxon>
        <taxon>Alphaproteobacteria</taxon>
        <taxon>Hyphomicrobiales</taxon>
        <taxon>Boseaceae</taxon>
        <taxon>Bosea</taxon>
    </lineage>
</organism>
<dbReference type="InterPro" id="IPR017941">
    <property type="entry name" value="Rieske_2Fe-2S"/>
</dbReference>
<keyword evidence="3" id="KW-0560">Oxidoreductase</keyword>
<evidence type="ECO:0000259" key="6">
    <source>
        <dbReference type="PROSITE" id="PS51296"/>
    </source>
</evidence>
<protein>
    <submittedName>
        <fullName evidence="7">Rieske 2Fe-2S domain-containing protein</fullName>
    </submittedName>
</protein>
<dbReference type="Pfam" id="PF00355">
    <property type="entry name" value="Rieske"/>
    <property type="match status" value="1"/>
</dbReference>
<evidence type="ECO:0000313" key="8">
    <source>
        <dbReference type="Proteomes" id="UP001596104"/>
    </source>
</evidence>
<dbReference type="SUPFAM" id="SSF50022">
    <property type="entry name" value="ISP domain"/>
    <property type="match status" value="1"/>
</dbReference>
<dbReference type="Proteomes" id="UP001596104">
    <property type="component" value="Unassembled WGS sequence"/>
</dbReference>
<evidence type="ECO:0000256" key="2">
    <source>
        <dbReference type="ARBA" id="ARBA00022723"/>
    </source>
</evidence>
<keyword evidence="2" id="KW-0479">Metal-binding</keyword>
<dbReference type="Pfam" id="PF19112">
    <property type="entry name" value="VanA_C"/>
    <property type="match status" value="1"/>
</dbReference>
<dbReference type="PANTHER" id="PTHR21266:SF60">
    <property type="entry name" value="3-KETOSTEROID-9-ALPHA-MONOOXYGENASE, OXYGENASE COMPONENT"/>
    <property type="match status" value="1"/>
</dbReference>
<dbReference type="InterPro" id="IPR050584">
    <property type="entry name" value="Cholesterol_7-desaturase"/>
</dbReference>
<gene>
    <name evidence="7" type="ORF">ACFPPC_03740</name>
</gene>
<accession>A0ABW0H407</accession>
<dbReference type="InterPro" id="IPR044043">
    <property type="entry name" value="VanA_C_cat"/>
</dbReference>
<sequence>MFLKNAWYVAAWDHEVRDQLHPVTMLAENVVLYRQRDGKLAALEDACPHRKLPLSMGRIKGDDVECGYHGLTFDCTGTCTRVPGAERIPHVARVRSYPVAERYGLIWVWMGDPALADPASIFAVDHWGDPTWGVNQGDGMTVACNYLYMTDNLLDPSHVAWVHQSSFAGAGTEETPLETTVGEDGVTVWRWMMDAEPAPFYAPFLKFKGNCDRKQHYEVRYPSHAIIRAIFTPAGSGGVGQPLHPDVFLMDSYNFMTPVDENSTRYFWFQMRNFAPNDPAISAQFARSVRGAFEEDRAVLAAVHQGMANKRTPNLDLKIDVGPLRFRRRLAQMIEAESAASAQQAAE</sequence>
<evidence type="ECO:0000313" key="7">
    <source>
        <dbReference type="EMBL" id="MFC5391751.1"/>
    </source>
</evidence>
<feature type="domain" description="Rieske" evidence="6">
    <location>
        <begin position="7"/>
        <end position="108"/>
    </location>
</feature>